<keyword evidence="2" id="KW-0805">Transcription regulation</keyword>
<evidence type="ECO:0000313" key="8">
    <source>
        <dbReference type="Proteomes" id="UP000424805"/>
    </source>
</evidence>
<dbReference type="InterPro" id="IPR014284">
    <property type="entry name" value="RNA_pol_sigma-70_dom"/>
</dbReference>
<dbReference type="NCBIfam" id="TIGR02985">
    <property type="entry name" value="Sig70_bacteroi1"/>
    <property type="match status" value="1"/>
</dbReference>
<dbReference type="GO" id="GO:0003677">
    <property type="term" value="F:DNA binding"/>
    <property type="evidence" value="ECO:0007669"/>
    <property type="project" value="InterPro"/>
</dbReference>
<organism evidence="7 8">
    <name type="scientific">Bacteroides ovatus</name>
    <dbReference type="NCBI Taxonomy" id="28116"/>
    <lineage>
        <taxon>Bacteria</taxon>
        <taxon>Pseudomonadati</taxon>
        <taxon>Bacteroidota</taxon>
        <taxon>Bacteroidia</taxon>
        <taxon>Bacteroidales</taxon>
        <taxon>Bacteroidaceae</taxon>
        <taxon>Bacteroides</taxon>
    </lineage>
</organism>
<feature type="domain" description="RNA polymerase sigma-70 region 2" evidence="5">
    <location>
        <begin position="18"/>
        <end position="81"/>
    </location>
</feature>
<proteinExistence type="inferred from homology"/>
<evidence type="ECO:0000256" key="4">
    <source>
        <dbReference type="ARBA" id="ARBA00023163"/>
    </source>
</evidence>
<dbReference type="Pfam" id="PF08281">
    <property type="entry name" value="Sigma70_r4_2"/>
    <property type="match status" value="1"/>
</dbReference>
<dbReference type="AlphaFoldDB" id="A0A7J4XYT7"/>
<dbReference type="InterPro" id="IPR013249">
    <property type="entry name" value="RNA_pol_sigma70_r4_t2"/>
</dbReference>
<dbReference type="InterPro" id="IPR013325">
    <property type="entry name" value="RNA_pol_sigma_r2"/>
</dbReference>
<comment type="caution">
    <text evidence="7">The sequence shown here is derived from an EMBL/GenBank/DDBJ whole genome shotgun (WGS) entry which is preliminary data.</text>
</comment>
<evidence type="ECO:0000313" key="7">
    <source>
        <dbReference type="EMBL" id="KAA4627376.1"/>
    </source>
</evidence>
<protein>
    <submittedName>
        <fullName evidence="7">RNA polymerase sigma-70 factor</fullName>
    </submittedName>
</protein>
<feature type="domain" description="RNA polymerase sigma factor 70 region 4 type 2" evidence="6">
    <location>
        <begin position="124"/>
        <end position="173"/>
    </location>
</feature>
<dbReference type="InterPro" id="IPR036388">
    <property type="entry name" value="WH-like_DNA-bd_sf"/>
</dbReference>
<keyword evidence="3" id="KW-0731">Sigma factor</keyword>
<comment type="similarity">
    <text evidence="1">Belongs to the sigma-70 factor family. ECF subfamily.</text>
</comment>
<dbReference type="InterPro" id="IPR039425">
    <property type="entry name" value="RNA_pol_sigma-70-like"/>
</dbReference>
<sequence length="187" mass="22124">MRRLNGAISSDMTFDDIYIEYYQRCFLFAKSYLHDEMQSKDIASEAMITLWSTMKTEEVKNIRAFLMTVVKNQALNYLRNEHLRMEARENILDDELYELDFRISSLDSSDPNQLFSEEIIAIVNHTLNELPEKTRRAFMMSRYENKSMKEIAESLNVTVKGVDYHIGKALQALRKNLKDYLYTLLFF</sequence>
<dbReference type="GO" id="GO:0006352">
    <property type="term" value="P:DNA-templated transcription initiation"/>
    <property type="evidence" value="ECO:0007669"/>
    <property type="project" value="InterPro"/>
</dbReference>
<dbReference type="SUPFAM" id="SSF88946">
    <property type="entry name" value="Sigma2 domain of RNA polymerase sigma factors"/>
    <property type="match status" value="1"/>
</dbReference>
<dbReference type="InterPro" id="IPR007627">
    <property type="entry name" value="RNA_pol_sigma70_r2"/>
</dbReference>
<evidence type="ECO:0000259" key="6">
    <source>
        <dbReference type="Pfam" id="PF08281"/>
    </source>
</evidence>
<evidence type="ECO:0000256" key="1">
    <source>
        <dbReference type="ARBA" id="ARBA00010641"/>
    </source>
</evidence>
<dbReference type="PANTHER" id="PTHR43133">
    <property type="entry name" value="RNA POLYMERASE ECF-TYPE SIGMA FACTO"/>
    <property type="match status" value="1"/>
</dbReference>
<dbReference type="InterPro" id="IPR014327">
    <property type="entry name" value="RNA_pol_sigma70_bacteroid"/>
</dbReference>
<name>A0A7J4XYT7_BACOV</name>
<dbReference type="GO" id="GO:0016987">
    <property type="term" value="F:sigma factor activity"/>
    <property type="evidence" value="ECO:0007669"/>
    <property type="project" value="UniProtKB-KW"/>
</dbReference>
<dbReference type="CDD" id="cd06171">
    <property type="entry name" value="Sigma70_r4"/>
    <property type="match status" value="1"/>
</dbReference>
<dbReference type="SUPFAM" id="SSF88659">
    <property type="entry name" value="Sigma3 and sigma4 domains of RNA polymerase sigma factors"/>
    <property type="match status" value="1"/>
</dbReference>
<dbReference type="InterPro" id="IPR013324">
    <property type="entry name" value="RNA_pol_sigma_r3/r4-like"/>
</dbReference>
<dbReference type="Pfam" id="PF04542">
    <property type="entry name" value="Sigma70_r2"/>
    <property type="match status" value="1"/>
</dbReference>
<gene>
    <name evidence="7" type="ORF">F3B90_10345</name>
</gene>
<dbReference type="EMBL" id="VWFP01000009">
    <property type="protein sequence ID" value="KAA4627376.1"/>
    <property type="molecule type" value="Genomic_DNA"/>
</dbReference>
<dbReference type="PANTHER" id="PTHR43133:SF46">
    <property type="entry name" value="RNA POLYMERASE SIGMA-70 FACTOR ECF SUBFAMILY"/>
    <property type="match status" value="1"/>
</dbReference>
<keyword evidence="4" id="KW-0804">Transcription</keyword>
<dbReference type="Gene3D" id="1.10.1740.10">
    <property type="match status" value="1"/>
</dbReference>
<accession>A0A7J4XYT7</accession>
<evidence type="ECO:0000259" key="5">
    <source>
        <dbReference type="Pfam" id="PF04542"/>
    </source>
</evidence>
<reference evidence="7 8" key="1">
    <citation type="journal article" date="2019" name="Nat. Med.">
        <title>A library of human gut bacterial isolates paired with longitudinal multiomics data enables mechanistic microbiome research.</title>
        <authorList>
            <person name="Poyet M."/>
            <person name="Groussin M."/>
            <person name="Gibbons S.M."/>
            <person name="Avila-Pacheco J."/>
            <person name="Jiang X."/>
            <person name="Kearney S.M."/>
            <person name="Perrotta A.R."/>
            <person name="Berdy B."/>
            <person name="Zhao S."/>
            <person name="Lieberman T.D."/>
            <person name="Swanson P.K."/>
            <person name="Smith M."/>
            <person name="Roesemann S."/>
            <person name="Alexander J.E."/>
            <person name="Rich S.A."/>
            <person name="Livny J."/>
            <person name="Vlamakis H."/>
            <person name="Clish C."/>
            <person name="Bullock K."/>
            <person name="Deik A."/>
            <person name="Scott J."/>
            <person name="Pierce K.A."/>
            <person name="Xavier R.J."/>
            <person name="Alm E.J."/>
        </authorList>
    </citation>
    <scope>NUCLEOTIDE SEQUENCE [LARGE SCALE GENOMIC DNA]</scope>
    <source>
        <strain evidence="7 8">BIOML-A15</strain>
    </source>
</reference>
<evidence type="ECO:0000256" key="3">
    <source>
        <dbReference type="ARBA" id="ARBA00023082"/>
    </source>
</evidence>
<dbReference type="Proteomes" id="UP000424805">
    <property type="component" value="Unassembled WGS sequence"/>
</dbReference>
<dbReference type="Gene3D" id="1.10.10.10">
    <property type="entry name" value="Winged helix-like DNA-binding domain superfamily/Winged helix DNA-binding domain"/>
    <property type="match status" value="1"/>
</dbReference>
<dbReference type="NCBIfam" id="TIGR02937">
    <property type="entry name" value="sigma70-ECF"/>
    <property type="match status" value="1"/>
</dbReference>
<evidence type="ECO:0000256" key="2">
    <source>
        <dbReference type="ARBA" id="ARBA00023015"/>
    </source>
</evidence>